<dbReference type="AlphaFoldDB" id="A0A2U3QGN7"/>
<dbReference type="InterPro" id="IPR001623">
    <property type="entry name" value="DnaJ_domain"/>
</dbReference>
<dbReference type="Gene3D" id="2.40.10.220">
    <property type="entry name" value="predicted glycosyltransferase like domains"/>
    <property type="match status" value="1"/>
</dbReference>
<dbReference type="SMART" id="SM00271">
    <property type="entry name" value="DnaJ"/>
    <property type="match status" value="1"/>
</dbReference>
<organism evidence="3 4">
    <name type="scientific">Candidatus Sulfobium mesophilum</name>
    <dbReference type="NCBI Taxonomy" id="2016548"/>
    <lineage>
        <taxon>Bacteria</taxon>
        <taxon>Pseudomonadati</taxon>
        <taxon>Nitrospirota</taxon>
        <taxon>Nitrospiria</taxon>
        <taxon>Nitrospirales</taxon>
        <taxon>Nitrospiraceae</taxon>
        <taxon>Candidatus Sulfobium</taxon>
    </lineage>
</organism>
<dbReference type="SUPFAM" id="SSF46565">
    <property type="entry name" value="Chaperone J-domain"/>
    <property type="match status" value="1"/>
</dbReference>
<protein>
    <recommendedName>
        <fullName evidence="2">J domain-containing protein</fullName>
    </recommendedName>
</protein>
<feature type="compositionally biased region" description="Basic and acidic residues" evidence="1">
    <location>
        <begin position="127"/>
        <end position="137"/>
    </location>
</feature>
<dbReference type="Proteomes" id="UP000245125">
    <property type="component" value="Unassembled WGS sequence"/>
</dbReference>
<dbReference type="InterPro" id="IPR036869">
    <property type="entry name" value="J_dom_sf"/>
</dbReference>
<dbReference type="Gene3D" id="1.10.287.110">
    <property type="entry name" value="DnaJ domain"/>
    <property type="match status" value="1"/>
</dbReference>
<evidence type="ECO:0000313" key="3">
    <source>
        <dbReference type="EMBL" id="SPQ00594.1"/>
    </source>
</evidence>
<reference evidence="4" key="1">
    <citation type="submission" date="2018-03" db="EMBL/GenBank/DDBJ databases">
        <authorList>
            <person name="Zecchin S."/>
        </authorList>
    </citation>
    <scope>NUCLEOTIDE SEQUENCE [LARGE SCALE GENOMIC DNA]</scope>
</reference>
<dbReference type="PANTHER" id="PTHR44825">
    <property type="match status" value="1"/>
</dbReference>
<sequence>MHDTRRYKRFKLNDCGINAKMTLFNEVKVIDISIGGISLEASSRLNIGSDYKLKLEGRNTISMRCAVVWCTLGDTRKASRGEVVPIYSAGMQFKDMSIETVTDLQYLIESHKIEEVHSATTNTETENESKKTVGESDNKDVPVIPQEFVDKVEYLYKWHTTMGYYKMLDIKEYAANEQIRYAYLRKVNELHPDKFPSASDDLKQKLNAILAYLNAAYSTLGDLQEREKYDRMHIRRTKL</sequence>
<evidence type="ECO:0000259" key="2">
    <source>
        <dbReference type="PROSITE" id="PS50076"/>
    </source>
</evidence>
<feature type="region of interest" description="Disordered" evidence="1">
    <location>
        <begin position="117"/>
        <end position="137"/>
    </location>
</feature>
<dbReference type="InterPro" id="IPR009875">
    <property type="entry name" value="PilZ_domain"/>
</dbReference>
<feature type="domain" description="J" evidence="2">
    <location>
        <begin position="163"/>
        <end position="233"/>
    </location>
</feature>
<evidence type="ECO:0000313" key="4">
    <source>
        <dbReference type="Proteomes" id="UP000245125"/>
    </source>
</evidence>
<gene>
    <name evidence="3" type="ORF">NBG4_290011</name>
</gene>
<dbReference type="EMBL" id="OUUY01000074">
    <property type="protein sequence ID" value="SPQ00594.1"/>
    <property type="molecule type" value="Genomic_DNA"/>
</dbReference>
<dbReference type="GO" id="GO:0035438">
    <property type="term" value="F:cyclic-di-GMP binding"/>
    <property type="evidence" value="ECO:0007669"/>
    <property type="project" value="InterPro"/>
</dbReference>
<dbReference type="SUPFAM" id="SSF141371">
    <property type="entry name" value="PilZ domain-like"/>
    <property type="match status" value="1"/>
</dbReference>
<evidence type="ECO:0000256" key="1">
    <source>
        <dbReference type="SAM" id="MobiDB-lite"/>
    </source>
</evidence>
<proteinExistence type="predicted"/>
<keyword evidence="4" id="KW-1185">Reference proteome</keyword>
<dbReference type="Pfam" id="PF00226">
    <property type="entry name" value="DnaJ"/>
    <property type="match status" value="1"/>
</dbReference>
<accession>A0A2U3QGN7</accession>
<dbReference type="InterPro" id="IPR052763">
    <property type="entry name" value="DnaJ_C4"/>
</dbReference>
<dbReference type="PANTHER" id="PTHR44825:SF1">
    <property type="entry name" value="DNAJ HOMOLOG SUBFAMILY C MEMBER 4"/>
    <property type="match status" value="1"/>
</dbReference>
<dbReference type="CDD" id="cd06257">
    <property type="entry name" value="DnaJ"/>
    <property type="match status" value="1"/>
</dbReference>
<name>A0A2U3QGN7_9BACT</name>
<dbReference type="PROSITE" id="PS50076">
    <property type="entry name" value="DNAJ_2"/>
    <property type="match status" value="1"/>
</dbReference>
<dbReference type="OrthoDB" id="9779889at2"/>
<dbReference type="Pfam" id="PF07238">
    <property type="entry name" value="PilZ"/>
    <property type="match status" value="1"/>
</dbReference>